<accession>A0ACD2U2F7</accession>
<dbReference type="Proteomes" id="UP001158048">
    <property type="component" value="Unassembled WGS sequence"/>
</dbReference>
<dbReference type="EMBL" id="FXUY01000001">
    <property type="protein sequence ID" value="SMQ24078.1"/>
    <property type="molecule type" value="Genomic_DNA"/>
</dbReference>
<organism evidence="1 2">
    <name type="scientific">Pseudomonas helmanticensis</name>
    <dbReference type="NCBI Taxonomy" id="1471381"/>
    <lineage>
        <taxon>Bacteria</taxon>
        <taxon>Pseudomonadati</taxon>
        <taxon>Pseudomonadota</taxon>
        <taxon>Gammaproteobacteria</taxon>
        <taxon>Pseudomonadales</taxon>
        <taxon>Pseudomonadaceae</taxon>
        <taxon>Pseudomonas</taxon>
    </lineage>
</organism>
<protein>
    <submittedName>
        <fullName evidence="1">Uncharacterized protein</fullName>
    </submittedName>
</protein>
<reference evidence="1" key="1">
    <citation type="submission" date="2017-05" db="EMBL/GenBank/DDBJ databases">
        <authorList>
            <person name="Varghese N."/>
            <person name="Submissions S."/>
        </authorList>
    </citation>
    <scope>NUCLEOTIDE SEQUENCE</scope>
    <source>
        <strain evidence="1">LMG 28168</strain>
    </source>
</reference>
<keyword evidence="2" id="KW-1185">Reference proteome</keyword>
<gene>
    <name evidence="1" type="ORF">SAMN04488483_1394</name>
</gene>
<evidence type="ECO:0000313" key="1">
    <source>
        <dbReference type="EMBL" id="SMQ24078.1"/>
    </source>
</evidence>
<sequence length="187" mass="20197">MIYLRLLLASAFIALCTGCASSAQVSGMTVAADQDKASSYDAQLKKNVRVSEVNGGDTTNPLWTSEIDSPDFGAALKQSLANADLLGDEKSATYALRANLLRVDQPLFGLNFEVTSEVEYTLVEAKTNKVVLREVIRTPFTAGFGDSVIGVKRLRLANEGSARVNIIAMLKRLSELKIEAKQVALQN</sequence>
<proteinExistence type="predicted"/>
<evidence type="ECO:0000313" key="2">
    <source>
        <dbReference type="Proteomes" id="UP001158048"/>
    </source>
</evidence>
<comment type="caution">
    <text evidence="1">The sequence shown here is derived from an EMBL/GenBank/DDBJ whole genome shotgun (WGS) entry which is preliminary data.</text>
</comment>
<name>A0ACD2U2F7_9PSED</name>